<name>A0A6S7JW29_PARCT</name>
<evidence type="ECO:0000313" key="4">
    <source>
        <dbReference type="Proteomes" id="UP001152795"/>
    </source>
</evidence>
<protein>
    <submittedName>
        <fullName evidence="3">Gem-associated 8</fullName>
    </submittedName>
</protein>
<reference evidence="3" key="1">
    <citation type="submission" date="2020-04" db="EMBL/GenBank/DDBJ databases">
        <authorList>
            <person name="Alioto T."/>
            <person name="Alioto T."/>
            <person name="Gomez Garrido J."/>
        </authorList>
    </citation>
    <scope>NUCLEOTIDE SEQUENCE</scope>
    <source>
        <strain evidence="3">A484AB</strain>
    </source>
</reference>
<keyword evidence="1" id="KW-0175">Coiled coil</keyword>
<dbReference type="GO" id="GO:0000387">
    <property type="term" value="P:spliceosomal snRNP assembly"/>
    <property type="evidence" value="ECO:0007669"/>
    <property type="project" value="InterPro"/>
</dbReference>
<comment type="caution">
    <text evidence="3">The sequence shown here is derived from an EMBL/GenBank/DDBJ whole genome shotgun (WGS) entry which is preliminary data.</text>
</comment>
<sequence>MSAKECECCINSSEPSRGNLGHSNQRNPATQNYFQNMWYNWWWYYQHGAYQGGRTDVENNYATTTWCTTCVEEQRLREERVYKLTNRQANTSRISTNNFITNSLSLFNSHEMNGDGMDGNDKSQDIEEMSDYEGSDDDDEFEMELNNDFKKFLEQSARHKEQRKKQKEEEVAKARTDDYIEVNEIALEATTVPPTQQQGVLRTQEMKTLYGRSAHDIESLETSLQLHFNMNVDMRHPVFWPSIPLKF</sequence>
<keyword evidence="4" id="KW-1185">Reference proteome</keyword>
<dbReference type="AlphaFoldDB" id="A0A6S7JW29"/>
<dbReference type="PANTHER" id="PTHR16238:SF7">
    <property type="entry name" value="GEM-ASSOCIATED PROTEIN 8"/>
    <property type="match status" value="1"/>
</dbReference>
<dbReference type="Pfam" id="PF15348">
    <property type="entry name" value="GEMIN8"/>
    <property type="match status" value="1"/>
</dbReference>
<gene>
    <name evidence="3" type="ORF">PACLA_8A009559</name>
</gene>
<accession>A0A6S7JW29</accession>
<dbReference type="EMBL" id="CACRXK020008216">
    <property type="protein sequence ID" value="CAB4014248.1"/>
    <property type="molecule type" value="Genomic_DNA"/>
</dbReference>
<dbReference type="OrthoDB" id="5989213at2759"/>
<feature type="coiled-coil region" evidence="1">
    <location>
        <begin position="149"/>
        <end position="177"/>
    </location>
</feature>
<dbReference type="InterPro" id="IPR034754">
    <property type="entry name" value="GEMIN8"/>
</dbReference>
<feature type="region of interest" description="Disordered" evidence="2">
    <location>
        <begin position="113"/>
        <end position="140"/>
    </location>
</feature>
<dbReference type="PANTHER" id="PTHR16238">
    <property type="entry name" value="GEM-ASSOCIATED PROTEIN 8"/>
    <property type="match status" value="1"/>
</dbReference>
<evidence type="ECO:0000313" key="3">
    <source>
        <dbReference type="EMBL" id="CAB4014248.1"/>
    </source>
</evidence>
<evidence type="ECO:0000256" key="1">
    <source>
        <dbReference type="SAM" id="Coils"/>
    </source>
</evidence>
<feature type="compositionally biased region" description="Acidic residues" evidence="2">
    <location>
        <begin position="126"/>
        <end position="140"/>
    </location>
</feature>
<proteinExistence type="predicted"/>
<evidence type="ECO:0000256" key="2">
    <source>
        <dbReference type="SAM" id="MobiDB-lite"/>
    </source>
</evidence>
<dbReference type="GO" id="GO:0032797">
    <property type="term" value="C:SMN complex"/>
    <property type="evidence" value="ECO:0007669"/>
    <property type="project" value="InterPro"/>
</dbReference>
<organism evidence="3 4">
    <name type="scientific">Paramuricea clavata</name>
    <name type="common">Red gorgonian</name>
    <name type="synonym">Violescent sea-whip</name>
    <dbReference type="NCBI Taxonomy" id="317549"/>
    <lineage>
        <taxon>Eukaryota</taxon>
        <taxon>Metazoa</taxon>
        <taxon>Cnidaria</taxon>
        <taxon>Anthozoa</taxon>
        <taxon>Octocorallia</taxon>
        <taxon>Malacalcyonacea</taxon>
        <taxon>Plexauridae</taxon>
        <taxon>Paramuricea</taxon>
    </lineage>
</organism>
<dbReference type="Proteomes" id="UP001152795">
    <property type="component" value="Unassembled WGS sequence"/>
</dbReference>